<keyword evidence="2" id="KW-1133">Transmembrane helix</keyword>
<keyword evidence="1" id="KW-0560">Oxidoreductase</keyword>
<dbReference type="Gene3D" id="1.10.640.10">
    <property type="entry name" value="Haem peroxidase domain superfamily, animal type"/>
    <property type="match status" value="1"/>
</dbReference>
<gene>
    <name evidence="3" type="ORF">PR048_031873</name>
</gene>
<reference evidence="3 4" key="1">
    <citation type="submission" date="2023-02" db="EMBL/GenBank/DDBJ databases">
        <title>LHISI_Scaffold_Assembly.</title>
        <authorList>
            <person name="Stuart O.P."/>
            <person name="Cleave R."/>
            <person name="Magrath M.J.L."/>
            <person name="Mikheyev A.S."/>
        </authorList>
    </citation>
    <scope>NUCLEOTIDE SEQUENCE [LARGE SCALE GENOMIC DNA]</scope>
    <source>
        <strain evidence="3">Daus_M_001</strain>
        <tissue evidence="3">Leg muscle</tissue>
    </source>
</reference>
<dbReference type="InterPro" id="IPR019791">
    <property type="entry name" value="Haem_peroxidase_animal"/>
</dbReference>
<dbReference type="PROSITE" id="PS50292">
    <property type="entry name" value="PEROXIDASE_3"/>
    <property type="match status" value="1"/>
</dbReference>
<evidence type="ECO:0008006" key="5">
    <source>
        <dbReference type="Google" id="ProtNLM"/>
    </source>
</evidence>
<dbReference type="PANTHER" id="PTHR11475">
    <property type="entry name" value="OXIDASE/PEROXIDASE"/>
    <property type="match status" value="1"/>
</dbReference>
<dbReference type="InterPro" id="IPR037120">
    <property type="entry name" value="Haem_peroxidase_sf_animal"/>
</dbReference>
<comment type="caution">
    <text evidence="3">The sequence shown here is derived from an EMBL/GenBank/DDBJ whole genome shotgun (WGS) entry which is preliminary data.</text>
</comment>
<proteinExistence type="predicted"/>
<keyword evidence="4" id="KW-1185">Reference proteome</keyword>
<evidence type="ECO:0000256" key="1">
    <source>
        <dbReference type="ARBA" id="ARBA00022559"/>
    </source>
</evidence>
<dbReference type="Proteomes" id="UP001159363">
    <property type="component" value="Chromosome 14"/>
</dbReference>
<keyword evidence="2" id="KW-0812">Transmembrane</keyword>
<dbReference type="InterPro" id="IPR010255">
    <property type="entry name" value="Haem_peroxidase_sf"/>
</dbReference>
<sequence length="296" mass="33559">MHAVLIVERMVLIVECVVLVVVCVVLIVEYEVLIVVSCGADCGACGADCEGKMDASPLARWMENLYTTNTTRPWGSRFKLRKIEDWIDINPTLFSRKPELMRLLATAYSNRLDNVDPYIGGMLETRSGPGELFTAIIKEQFSRIRDADRFWFENTDNGIFTEDEVKEIRAVKLQDIIVNCTDIAPDEIQESVFFWRNNDPCPQPVQLNSTLLEPCKYLKGYDYFEVSSLPSTLASHQGELGSIPGRVPEFSQVGIVPDDAVDRRVFTGISRFPRSLIWAPPHIHLNHPPRLSRPRC</sequence>
<evidence type="ECO:0000313" key="4">
    <source>
        <dbReference type="Proteomes" id="UP001159363"/>
    </source>
</evidence>
<dbReference type="EMBL" id="JARBHB010000015">
    <property type="protein sequence ID" value="KAJ8868064.1"/>
    <property type="molecule type" value="Genomic_DNA"/>
</dbReference>
<name>A0ABQ9GAI2_9NEOP</name>
<dbReference type="SUPFAM" id="SSF48113">
    <property type="entry name" value="Heme-dependent peroxidases"/>
    <property type="match status" value="1"/>
</dbReference>
<evidence type="ECO:0000256" key="2">
    <source>
        <dbReference type="SAM" id="Phobius"/>
    </source>
</evidence>
<dbReference type="PANTHER" id="PTHR11475:SF144">
    <property type="entry name" value="NAD(P)H OXIDASE (H2O2-FORMING)"/>
    <property type="match status" value="1"/>
</dbReference>
<protein>
    <recommendedName>
        <fullName evidence="5">Peroxidase</fullName>
    </recommendedName>
</protein>
<dbReference type="Pfam" id="PF03098">
    <property type="entry name" value="An_peroxidase"/>
    <property type="match status" value="1"/>
</dbReference>
<organism evidence="3 4">
    <name type="scientific">Dryococelus australis</name>
    <dbReference type="NCBI Taxonomy" id="614101"/>
    <lineage>
        <taxon>Eukaryota</taxon>
        <taxon>Metazoa</taxon>
        <taxon>Ecdysozoa</taxon>
        <taxon>Arthropoda</taxon>
        <taxon>Hexapoda</taxon>
        <taxon>Insecta</taxon>
        <taxon>Pterygota</taxon>
        <taxon>Neoptera</taxon>
        <taxon>Polyneoptera</taxon>
        <taxon>Phasmatodea</taxon>
        <taxon>Verophasmatodea</taxon>
        <taxon>Anareolatae</taxon>
        <taxon>Phasmatidae</taxon>
        <taxon>Eurycanthinae</taxon>
        <taxon>Dryococelus</taxon>
    </lineage>
</organism>
<keyword evidence="2" id="KW-0472">Membrane</keyword>
<accession>A0ABQ9GAI2</accession>
<feature type="transmembrane region" description="Helical" evidence="2">
    <location>
        <begin position="12"/>
        <end position="36"/>
    </location>
</feature>
<evidence type="ECO:0000313" key="3">
    <source>
        <dbReference type="EMBL" id="KAJ8868064.1"/>
    </source>
</evidence>
<keyword evidence="1" id="KW-0575">Peroxidase</keyword>